<dbReference type="RefSeq" id="WP_187569841.1">
    <property type="nucleotide sequence ID" value="NZ_CP060711.1"/>
</dbReference>
<dbReference type="Proteomes" id="UP000515977">
    <property type="component" value="Chromosome"/>
</dbReference>
<keyword evidence="4" id="KW-1185">Reference proteome</keyword>
<evidence type="ECO:0000256" key="1">
    <source>
        <dbReference type="SAM" id="SignalP"/>
    </source>
</evidence>
<evidence type="ECO:0000313" key="3">
    <source>
        <dbReference type="EMBL" id="QNN46079.1"/>
    </source>
</evidence>
<reference evidence="3 4" key="1">
    <citation type="submission" date="2020-08" db="EMBL/GenBank/DDBJ databases">
        <title>Genome sequence of Thermomonas brevis KACC 16975T.</title>
        <authorList>
            <person name="Hyun D.-W."/>
            <person name="Bae J.-W."/>
        </authorList>
    </citation>
    <scope>NUCLEOTIDE SEQUENCE [LARGE SCALE GENOMIC DNA]</scope>
    <source>
        <strain evidence="3 4">KACC 16975</strain>
    </source>
</reference>
<feature type="domain" description="Peptidase C39-like" evidence="2">
    <location>
        <begin position="30"/>
        <end position="159"/>
    </location>
</feature>
<dbReference type="InterPro" id="IPR039564">
    <property type="entry name" value="Peptidase_C39-like"/>
</dbReference>
<gene>
    <name evidence="3" type="ORF">H9L17_12930</name>
</gene>
<dbReference type="Pfam" id="PF13529">
    <property type="entry name" value="Peptidase_C39_2"/>
    <property type="match status" value="1"/>
</dbReference>
<accession>A0A7G9QRV4</accession>
<dbReference type="EMBL" id="CP060711">
    <property type="protein sequence ID" value="QNN46079.1"/>
    <property type="molecule type" value="Genomic_DNA"/>
</dbReference>
<dbReference type="AlphaFoldDB" id="A0A7G9QRV4"/>
<evidence type="ECO:0000259" key="2">
    <source>
        <dbReference type="Pfam" id="PF13529"/>
    </source>
</evidence>
<feature type="chain" id="PRO_5029008210" evidence="1">
    <location>
        <begin position="23"/>
        <end position="195"/>
    </location>
</feature>
<sequence>MNMIHRLAAASLLAGLSFAAIAGSGYKYLDIEQVTQEHSQWCWAASSVDVLRWYGKKPTQCGIVNWAFGRNDACASASFNWNSYANQPNSLYGTYGSVQDILASNGVRNQAYASASSWSAVVSDVNANRPFVIRFGWYGGGGHIMVGYGYHDLNGTQMIGYMNPWPGEGYTWSSYSWTVYSAYDHSWTHTLRMQQ</sequence>
<feature type="signal peptide" evidence="1">
    <location>
        <begin position="1"/>
        <end position="22"/>
    </location>
</feature>
<protein>
    <submittedName>
        <fullName evidence="3">C39 family peptidase</fullName>
    </submittedName>
</protein>
<evidence type="ECO:0000313" key="4">
    <source>
        <dbReference type="Proteomes" id="UP000515977"/>
    </source>
</evidence>
<name>A0A7G9QRV4_9GAMM</name>
<dbReference type="KEGG" id="tbv:H9L17_12930"/>
<keyword evidence="1" id="KW-0732">Signal</keyword>
<proteinExistence type="predicted"/>
<organism evidence="3 4">
    <name type="scientific">Thermomonas brevis</name>
    <dbReference type="NCBI Taxonomy" id="215691"/>
    <lineage>
        <taxon>Bacteria</taxon>
        <taxon>Pseudomonadati</taxon>
        <taxon>Pseudomonadota</taxon>
        <taxon>Gammaproteobacteria</taxon>
        <taxon>Lysobacterales</taxon>
        <taxon>Lysobacteraceae</taxon>
        <taxon>Thermomonas</taxon>
    </lineage>
</organism>
<dbReference type="Gene3D" id="3.90.70.10">
    <property type="entry name" value="Cysteine proteinases"/>
    <property type="match status" value="1"/>
</dbReference>